<sequence>MDVIYDLPSNLRVIHDYIEKAESDSGSSKTSSCVQTNTVYSKLTVTIVYRSGHSRRVGPLGDGPCLYARRFLAFFSLELRRPRRRANSDDERIKLMHYAQAKFLAYITNCQPSCCSQMKCRTASALVVRTKLTDIGKS</sequence>
<name>A0A8J5X091_ZIZPA</name>
<gene>
    <name evidence="1" type="ORF">GUJ93_ZPchr0013g37059</name>
</gene>
<dbReference type="Proteomes" id="UP000729402">
    <property type="component" value="Unassembled WGS sequence"/>
</dbReference>
<evidence type="ECO:0000313" key="1">
    <source>
        <dbReference type="EMBL" id="KAG8098895.1"/>
    </source>
</evidence>
<accession>A0A8J5X091</accession>
<comment type="caution">
    <text evidence="1">The sequence shown here is derived from an EMBL/GenBank/DDBJ whole genome shotgun (WGS) entry which is preliminary data.</text>
</comment>
<proteinExistence type="predicted"/>
<dbReference type="AlphaFoldDB" id="A0A8J5X091"/>
<reference evidence="1" key="1">
    <citation type="journal article" date="2021" name="bioRxiv">
        <title>Whole Genome Assembly and Annotation of Northern Wild Rice, Zizania palustris L., Supports a Whole Genome Duplication in the Zizania Genus.</title>
        <authorList>
            <person name="Haas M."/>
            <person name="Kono T."/>
            <person name="Macchietto M."/>
            <person name="Millas R."/>
            <person name="McGilp L."/>
            <person name="Shao M."/>
            <person name="Duquette J."/>
            <person name="Hirsch C.N."/>
            <person name="Kimball J."/>
        </authorList>
    </citation>
    <scope>NUCLEOTIDE SEQUENCE</scope>
    <source>
        <tissue evidence="1">Fresh leaf tissue</tissue>
    </source>
</reference>
<organism evidence="1 2">
    <name type="scientific">Zizania palustris</name>
    <name type="common">Northern wild rice</name>
    <dbReference type="NCBI Taxonomy" id="103762"/>
    <lineage>
        <taxon>Eukaryota</taxon>
        <taxon>Viridiplantae</taxon>
        <taxon>Streptophyta</taxon>
        <taxon>Embryophyta</taxon>
        <taxon>Tracheophyta</taxon>
        <taxon>Spermatophyta</taxon>
        <taxon>Magnoliopsida</taxon>
        <taxon>Liliopsida</taxon>
        <taxon>Poales</taxon>
        <taxon>Poaceae</taxon>
        <taxon>BOP clade</taxon>
        <taxon>Oryzoideae</taxon>
        <taxon>Oryzeae</taxon>
        <taxon>Zizaniinae</taxon>
        <taxon>Zizania</taxon>
    </lineage>
</organism>
<protein>
    <submittedName>
        <fullName evidence="1">Uncharacterized protein</fullName>
    </submittedName>
</protein>
<evidence type="ECO:0000313" key="2">
    <source>
        <dbReference type="Proteomes" id="UP000729402"/>
    </source>
</evidence>
<dbReference type="EMBL" id="JAAALK010000079">
    <property type="protein sequence ID" value="KAG8098895.1"/>
    <property type="molecule type" value="Genomic_DNA"/>
</dbReference>
<keyword evidence="2" id="KW-1185">Reference proteome</keyword>
<reference evidence="1" key="2">
    <citation type="submission" date="2021-02" db="EMBL/GenBank/DDBJ databases">
        <authorList>
            <person name="Kimball J.A."/>
            <person name="Haas M.W."/>
            <person name="Macchietto M."/>
            <person name="Kono T."/>
            <person name="Duquette J."/>
            <person name="Shao M."/>
        </authorList>
    </citation>
    <scope>NUCLEOTIDE SEQUENCE</scope>
    <source>
        <tissue evidence="1">Fresh leaf tissue</tissue>
    </source>
</reference>